<keyword evidence="1" id="KW-1133">Transmembrane helix</keyword>
<proteinExistence type="predicted"/>
<dbReference type="InterPro" id="IPR042208">
    <property type="entry name" value="D-ser_dehydrat-like_sf"/>
</dbReference>
<dbReference type="AlphaFoldDB" id="K8EQJ0"/>
<protein>
    <submittedName>
        <fullName evidence="2">Uncharacterized protein</fullName>
    </submittedName>
</protein>
<dbReference type="EMBL" id="FO082263">
    <property type="protein sequence ID" value="CCO20209.1"/>
    <property type="molecule type" value="Genomic_DNA"/>
</dbReference>
<gene>
    <name evidence="2" type="ordered locus">Bathy16g01000</name>
</gene>
<keyword evidence="1" id="KW-0472">Membrane</keyword>
<sequence length="692" mass="79635">MTTTALCAQDLMVERKIWRHEKAWEHEMADFEAKPKGNTPWIWDCIVPGKPGTIFADGRFPVVLDFRKSSHIGLPTAYVPEEFGSDLEIREKHLNNQQFDGVPISCDNIVWGLYALALRCYVPPKESNTSIKTILLKVQESKFTSFDETYDDKCYGKEEWTRIIAKYIPNVDEKRGGGSPNAVLPTTANSAVSNKRTRKENHRSATTIRREVPKELWEEQAFNWDDYCVLTSRADDIEKIMREYPNLRTPCLCLDWDQVERNIGAMLRLVKCVENWRPHVKTTKMTLVWNLLLEKGVFKFKCSTIKELHYLLATIEHHEVAKQKKETTTKRRKKTTASTKQKDALKYDVLYAHPLVSKEQCEDVRTLAMEYRMVKINVLIEAAPRLEDTTLLKLFRDNCLVDWTSMQDDTMLPNVGFFLDFSNGFDRTGFSLLDPSEVDKTFFEELMSHAWSRSRFSGLSVYEGHIDDCVGYDKDKLKAREMKWNIDDEAIVNFLKFHKEQQSSKVGKMVKANKTAQPIEIVTSGTPTFIHALDKYLNMKTGKMDRHEGTFYGRKILRTVSPGTVVFFDHRSHTQICQQMRDNNIYLRPALYVAATVVSKPGKKNDRMFTCNAGSKSIAAEAGSPIAIKNTSRSRSLGILSKMVGHHRRLKKVKPFSWSLVTCAQLSISMSASIYFLMMMMHEIKTLFIEQK</sequence>
<dbReference type="GO" id="GO:0008721">
    <property type="term" value="F:D-serine ammonia-lyase activity"/>
    <property type="evidence" value="ECO:0007669"/>
    <property type="project" value="TreeGrafter"/>
</dbReference>
<evidence type="ECO:0000256" key="1">
    <source>
        <dbReference type="SAM" id="Phobius"/>
    </source>
</evidence>
<name>K8EQJ0_9CHLO</name>
<dbReference type="KEGG" id="bpg:Bathy16g01000"/>
<reference evidence="2 3" key="1">
    <citation type="submission" date="2011-10" db="EMBL/GenBank/DDBJ databases">
        <authorList>
            <person name="Genoscope - CEA"/>
        </authorList>
    </citation>
    <scope>NUCLEOTIDE SEQUENCE [LARGE SCALE GENOMIC DNA]</scope>
    <source>
        <strain evidence="2 3">RCC 1105</strain>
    </source>
</reference>
<evidence type="ECO:0000313" key="2">
    <source>
        <dbReference type="EMBL" id="CCO20209.1"/>
    </source>
</evidence>
<evidence type="ECO:0000313" key="3">
    <source>
        <dbReference type="Proteomes" id="UP000198341"/>
    </source>
</evidence>
<keyword evidence="3" id="KW-1185">Reference proteome</keyword>
<dbReference type="PANTHER" id="PTHR28004">
    <property type="entry name" value="ZGC:162816-RELATED"/>
    <property type="match status" value="1"/>
</dbReference>
<keyword evidence="1" id="KW-0812">Transmembrane</keyword>
<dbReference type="RefSeq" id="XP_007508592.1">
    <property type="nucleotide sequence ID" value="XM_007508530.1"/>
</dbReference>
<feature type="transmembrane region" description="Helical" evidence="1">
    <location>
        <begin position="656"/>
        <end position="678"/>
    </location>
</feature>
<dbReference type="GO" id="GO:0036088">
    <property type="term" value="P:D-serine catabolic process"/>
    <property type="evidence" value="ECO:0007669"/>
    <property type="project" value="TreeGrafter"/>
</dbReference>
<dbReference type="Proteomes" id="UP000198341">
    <property type="component" value="Chromosome 16"/>
</dbReference>
<dbReference type="GeneID" id="19011269"/>
<dbReference type="PANTHER" id="PTHR28004:SF2">
    <property type="entry name" value="D-SERINE DEHYDRATASE"/>
    <property type="match status" value="1"/>
</dbReference>
<accession>K8EQJ0</accession>
<dbReference type="Gene3D" id="3.20.20.10">
    <property type="entry name" value="Alanine racemase"/>
    <property type="match status" value="1"/>
</dbReference>
<organism evidence="2 3">
    <name type="scientific">Bathycoccus prasinos</name>
    <dbReference type="NCBI Taxonomy" id="41875"/>
    <lineage>
        <taxon>Eukaryota</taxon>
        <taxon>Viridiplantae</taxon>
        <taxon>Chlorophyta</taxon>
        <taxon>Mamiellophyceae</taxon>
        <taxon>Mamiellales</taxon>
        <taxon>Bathycoccaceae</taxon>
        <taxon>Bathycoccus</taxon>
    </lineage>
</organism>
<dbReference type="InterPro" id="IPR029066">
    <property type="entry name" value="PLP-binding_barrel"/>
</dbReference>
<dbReference type="InterPro" id="IPR051466">
    <property type="entry name" value="D-amino_acid_metab_enzyme"/>
</dbReference>
<dbReference type="Gene3D" id="2.40.37.20">
    <property type="entry name" value="D-serine dehydratase-like domain"/>
    <property type="match status" value="1"/>
</dbReference>
<dbReference type="OrthoDB" id="20198at2759"/>